<dbReference type="FunFam" id="3.10.260.20:FF:000002">
    <property type="entry name" value="SKI-like oncogene a"/>
    <property type="match status" value="1"/>
</dbReference>
<evidence type="ECO:0000256" key="2">
    <source>
        <dbReference type="SAM" id="MobiDB-lite"/>
    </source>
</evidence>
<dbReference type="Gene3D" id="3.10.260.20">
    <property type="entry name" value="Ski"/>
    <property type="match status" value="1"/>
</dbReference>
<dbReference type="InterPro" id="IPR003380">
    <property type="entry name" value="SKI/SNO/DAC"/>
</dbReference>
<feature type="domain" description="c-SKI SMAD4-binding" evidence="3">
    <location>
        <begin position="181"/>
        <end position="293"/>
    </location>
</feature>
<dbReference type="InterPro" id="IPR037000">
    <property type="entry name" value="Ski_DNA-bd_sf"/>
</dbReference>
<feature type="region of interest" description="Disordered" evidence="2">
    <location>
        <begin position="254"/>
        <end position="273"/>
    </location>
</feature>
<feature type="compositionally biased region" description="Polar residues" evidence="2">
    <location>
        <begin position="255"/>
        <end position="267"/>
    </location>
</feature>
<feature type="region of interest" description="Disordered" evidence="2">
    <location>
        <begin position="1"/>
        <end position="49"/>
    </location>
</feature>
<dbReference type="Proteomes" id="UP001152888">
    <property type="component" value="Unassembled WGS sequence"/>
</dbReference>
<dbReference type="GO" id="GO:0046332">
    <property type="term" value="F:SMAD binding"/>
    <property type="evidence" value="ECO:0007669"/>
    <property type="project" value="InterPro"/>
</dbReference>
<dbReference type="GO" id="GO:0005737">
    <property type="term" value="C:cytoplasm"/>
    <property type="evidence" value="ECO:0007669"/>
    <property type="project" value="TreeGrafter"/>
</dbReference>
<feature type="compositionally biased region" description="Polar residues" evidence="2">
    <location>
        <begin position="12"/>
        <end position="22"/>
    </location>
</feature>
<dbReference type="Gene3D" id="3.10.390.10">
    <property type="entry name" value="SAND domain-like"/>
    <property type="match status" value="1"/>
</dbReference>
<dbReference type="SMART" id="SM01046">
    <property type="entry name" value="c-SKI_SMAD_bind"/>
    <property type="match status" value="1"/>
</dbReference>
<dbReference type="GO" id="GO:0005634">
    <property type="term" value="C:nucleus"/>
    <property type="evidence" value="ECO:0007669"/>
    <property type="project" value="TreeGrafter"/>
</dbReference>
<organism evidence="4 5">
    <name type="scientific">Acanthoscelides obtectus</name>
    <name type="common">Bean weevil</name>
    <name type="synonym">Bruchus obtectus</name>
    <dbReference type="NCBI Taxonomy" id="200917"/>
    <lineage>
        <taxon>Eukaryota</taxon>
        <taxon>Metazoa</taxon>
        <taxon>Ecdysozoa</taxon>
        <taxon>Arthropoda</taxon>
        <taxon>Hexapoda</taxon>
        <taxon>Insecta</taxon>
        <taxon>Pterygota</taxon>
        <taxon>Neoptera</taxon>
        <taxon>Endopterygota</taxon>
        <taxon>Coleoptera</taxon>
        <taxon>Polyphaga</taxon>
        <taxon>Cucujiformia</taxon>
        <taxon>Chrysomeloidea</taxon>
        <taxon>Chrysomelidae</taxon>
        <taxon>Bruchinae</taxon>
        <taxon>Bruchini</taxon>
        <taxon>Acanthoscelides</taxon>
    </lineage>
</organism>
<dbReference type="PANTHER" id="PTHR10005:SF25">
    <property type="entry name" value="SNO ONCOGENE, ISOFORM B"/>
    <property type="match status" value="1"/>
</dbReference>
<dbReference type="InterPro" id="IPR014890">
    <property type="entry name" value="c-SKI_SMAD4-bd_dom"/>
</dbReference>
<sequence length="440" mass="49179">MEVTPHLKNVLKNYQHSATKSLQGPGGLSLKQETPSPSPEPQNGKEDEEEFVVAPLPAVQQVPILTVPDTSCSERTETILEGESISCFVVGGEKRLCLPQVLNSVLREFSLSQINQECDQLQIYCSRCTPEQLNVLKDQGILPSSAPSCGLITKTDAERLCSALLYGQHRFGLRPRKDALSIPVYHECFGRARGVCYPELYTSRGARCIECGDCRAAFSPQQFVRHVHRRPENRTVHWGFDSANWRLYLKAPGAESQTGAATPTSADGSAPNELEVEQERYRAALDEMRDRCEGRLAFPKERKGIVEAVVVKEEGALKRKQAVEATPTSANGSALNALDAEQERYRAALDEMHDSDRTVYKDFDSSNWRLYLKAPEAEAQVTPTSADNSAHNPLDAEQQRYRAALGEMRDRSKERLVFSKKQWHCCFIHKKSENTNLIGE</sequence>
<dbReference type="GO" id="GO:0030514">
    <property type="term" value="P:negative regulation of BMP signaling pathway"/>
    <property type="evidence" value="ECO:0007669"/>
    <property type="project" value="TreeGrafter"/>
</dbReference>
<dbReference type="SUPFAM" id="SSF46955">
    <property type="entry name" value="Putative DNA-binding domain"/>
    <property type="match status" value="1"/>
</dbReference>
<dbReference type="Pfam" id="PF08782">
    <property type="entry name" value="c-SKI_SMAD_bind"/>
    <property type="match status" value="1"/>
</dbReference>
<dbReference type="GO" id="GO:0000981">
    <property type="term" value="F:DNA-binding transcription factor activity, RNA polymerase II-specific"/>
    <property type="evidence" value="ECO:0007669"/>
    <property type="project" value="TreeGrafter"/>
</dbReference>
<gene>
    <name evidence="4" type="ORF">ACAOBT_LOCUS29654</name>
</gene>
<dbReference type="OrthoDB" id="3938623at2759"/>
<proteinExistence type="inferred from homology"/>
<accession>A0A9P0M9A9</accession>
<comment type="similarity">
    <text evidence="1">Belongs to the SKI family.</text>
</comment>
<evidence type="ECO:0000256" key="1">
    <source>
        <dbReference type="ARBA" id="ARBA00009513"/>
    </source>
</evidence>
<dbReference type="SUPFAM" id="SSF63763">
    <property type="entry name" value="SAND domain-like"/>
    <property type="match status" value="1"/>
</dbReference>
<dbReference type="InterPro" id="IPR023216">
    <property type="entry name" value="Tscrpt_reg_SKI_SnoN"/>
</dbReference>
<evidence type="ECO:0000313" key="5">
    <source>
        <dbReference type="Proteomes" id="UP001152888"/>
    </source>
</evidence>
<evidence type="ECO:0000259" key="3">
    <source>
        <dbReference type="SMART" id="SM01046"/>
    </source>
</evidence>
<dbReference type="GO" id="GO:0005667">
    <property type="term" value="C:transcription regulator complex"/>
    <property type="evidence" value="ECO:0007669"/>
    <property type="project" value="TreeGrafter"/>
</dbReference>
<dbReference type="Pfam" id="PF02437">
    <property type="entry name" value="Ski_Sno_DHD"/>
    <property type="match status" value="1"/>
</dbReference>
<dbReference type="EMBL" id="CAKOFQ010007748">
    <property type="protein sequence ID" value="CAH2007431.1"/>
    <property type="molecule type" value="Genomic_DNA"/>
</dbReference>
<comment type="caution">
    <text evidence="4">The sequence shown here is derived from an EMBL/GenBank/DDBJ whole genome shotgun (WGS) entry which is preliminary data.</text>
</comment>
<dbReference type="InterPro" id="IPR009061">
    <property type="entry name" value="DNA-bd_dom_put_sf"/>
</dbReference>
<evidence type="ECO:0000313" key="4">
    <source>
        <dbReference type="EMBL" id="CAH2007431.1"/>
    </source>
</evidence>
<dbReference type="AlphaFoldDB" id="A0A9P0M9A9"/>
<dbReference type="InterPro" id="IPR010919">
    <property type="entry name" value="SAND-like_dom_sf"/>
</dbReference>
<reference evidence="4" key="1">
    <citation type="submission" date="2022-03" db="EMBL/GenBank/DDBJ databases">
        <authorList>
            <person name="Sayadi A."/>
        </authorList>
    </citation>
    <scope>NUCLEOTIDE SEQUENCE</scope>
</reference>
<protein>
    <recommendedName>
        <fullName evidence="3">c-SKI SMAD4-binding domain-containing protein</fullName>
    </recommendedName>
</protein>
<dbReference type="CDD" id="cd21079">
    <property type="entry name" value="DHD_Ski_Sno"/>
    <property type="match status" value="1"/>
</dbReference>
<keyword evidence="5" id="KW-1185">Reference proteome</keyword>
<dbReference type="GO" id="GO:0000978">
    <property type="term" value="F:RNA polymerase II cis-regulatory region sequence-specific DNA binding"/>
    <property type="evidence" value="ECO:0007669"/>
    <property type="project" value="TreeGrafter"/>
</dbReference>
<name>A0A9P0M9A9_ACAOB</name>
<dbReference type="PANTHER" id="PTHR10005">
    <property type="entry name" value="SKI ONCOGENE-RELATED"/>
    <property type="match status" value="1"/>
</dbReference>